<dbReference type="InterPro" id="IPR019783">
    <property type="entry name" value="SDO1/SBDS_N"/>
</dbReference>
<evidence type="ECO:0000313" key="11">
    <source>
        <dbReference type="EMBL" id="GMH71571.1"/>
    </source>
</evidence>
<evidence type="ECO:0000256" key="7">
    <source>
        <dbReference type="ARBA" id="ARBA00049708"/>
    </source>
</evidence>
<protein>
    <recommendedName>
        <fullName evidence="13">Ribosome maturation protein SBDS</fullName>
    </recommendedName>
</protein>
<proteinExistence type="inferred from homology"/>
<dbReference type="Proteomes" id="UP001162640">
    <property type="component" value="Unassembled WGS sequence"/>
</dbReference>
<comment type="subunit">
    <text evidence="7">Associates with the 60S ribosomal subunit.</text>
</comment>
<evidence type="ECO:0000259" key="9">
    <source>
        <dbReference type="Pfam" id="PF01172"/>
    </source>
</evidence>
<feature type="compositionally biased region" description="Basic residues" evidence="8">
    <location>
        <begin position="311"/>
        <end position="324"/>
    </location>
</feature>
<evidence type="ECO:0000256" key="8">
    <source>
        <dbReference type="SAM" id="MobiDB-lite"/>
    </source>
</evidence>
<feature type="domain" description="Ribosome maturation protein SDO1/SBDS central" evidence="10">
    <location>
        <begin position="113"/>
        <end position="176"/>
    </location>
</feature>
<evidence type="ECO:0000256" key="6">
    <source>
        <dbReference type="ARBA" id="ARBA00023242"/>
    </source>
</evidence>
<dbReference type="PROSITE" id="PS01267">
    <property type="entry name" value="UPF0023"/>
    <property type="match status" value="1"/>
</dbReference>
<accession>A0A9W7AF12</accession>
<evidence type="ECO:0000256" key="5">
    <source>
        <dbReference type="ARBA" id="ARBA00022517"/>
    </source>
</evidence>
<evidence type="ECO:0008006" key="13">
    <source>
        <dbReference type="Google" id="ProtNLM"/>
    </source>
</evidence>
<dbReference type="InterPro" id="IPR018023">
    <property type="entry name" value="Ribosome_mat_SBDS_CS"/>
</dbReference>
<dbReference type="AlphaFoldDB" id="A0A9W7AF12"/>
<evidence type="ECO:0000313" key="12">
    <source>
        <dbReference type="Proteomes" id="UP001162640"/>
    </source>
</evidence>
<comment type="caution">
    <text evidence="11">The sequence shown here is derived from an EMBL/GenBank/DDBJ whole genome shotgun (WGS) entry which is preliminary data.</text>
</comment>
<dbReference type="InterPro" id="IPR039100">
    <property type="entry name" value="Sdo1/SBDS-like"/>
</dbReference>
<evidence type="ECO:0000256" key="3">
    <source>
        <dbReference type="ARBA" id="ARBA00007433"/>
    </source>
</evidence>
<dbReference type="InterPro" id="IPR002140">
    <property type="entry name" value="Sdo1/SBDS"/>
</dbReference>
<keyword evidence="4" id="KW-0963">Cytoplasm</keyword>
<feature type="compositionally biased region" description="Acidic residues" evidence="8">
    <location>
        <begin position="291"/>
        <end position="303"/>
    </location>
</feature>
<dbReference type="SUPFAM" id="SSF89895">
    <property type="entry name" value="FYSH domain"/>
    <property type="match status" value="1"/>
</dbReference>
<keyword evidence="5" id="KW-0690">Ribosome biogenesis</keyword>
<dbReference type="Gene3D" id="3.30.1250.10">
    <property type="entry name" value="Ribosome maturation protein SBDS, N-terminal domain"/>
    <property type="match status" value="1"/>
</dbReference>
<dbReference type="NCBIfam" id="TIGR00291">
    <property type="entry name" value="RNA_SBDS"/>
    <property type="match status" value="1"/>
</dbReference>
<dbReference type="InterPro" id="IPR018978">
    <property type="entry name" value="SDO1/SBDS_central"/>
</dbReference>
<sequence length="427" mass="48930">MAKRYEKNPNPQKPLTNVTICRLKTHGKQFELACYPSKVVNFREGIESDLDEVLQIENVFTNVQKGVVSPKADLEMAFGTTEVLEVCRVVLKRGVLQQSNLERELTTNRNLNAILDMLMSKCVNPRSNRPYPESTLREAVKQTGYNVNSQEKVPKVMFLDVMKLFRERDILEIERAKMLIKIGWISGENPKASLSSLNVGGIIVSKETEKEMLILIPPALYRSIQDMAKAHEWKLSIEKMDVMEEGERKWDDEAQRTEEGGVEESIFKMGQIKIKAPEKVEQVELIEQVQEEVQEEEEEEEPDYSNMTTKDRKKAQRKSKKAARREKEKQAEMQAKIDAEKKRVAERQARLAEASNGTESTEKTEASASNEIKCNTCPESSFKTKNEHRAHFKSDWHRYNLKLKSTGTGCVCEAEFNEIANDALFFS</sequence>
<dbReference type="Gene3D" id="1.10.10.900">
    <property type="entry name" value="SBDS protein C-terminal domain, subdomain 1"/>
    <property type="match status" value="1"/>
</dbReference>
<name>A0A9W7AF12_9STRA</name>
<feature type="compositionally biased region" description="Basic and acidic residues" evidence="8">
    <location>
        <begin position="325"/>
        <end position="350"/>
    </location>
</feature>
<evidence type="ECO:0000259" key="10">
    <source>
        <dbReference type="Pfam" id="PF09377"/>
    </source>
</evidence>
<keyword evidence="6" id="KW-0539">Nucleus</keyword>
<organism evidence="11 12">
    <name type="scientific">Triparma laevis f. inornata</name>
    <dbReference type="NCBI Taxonomy" id="1714386"/>
    <lineage>
        <taxon>Eukaryota</taxon>
        <taxon>Sar</taxon>
        <taxon>Stramenopiles</taxon>
        <taxon>Ochrophyta</taxon>
        <taxon>Bolidophyceae</taxon>
        <taxon>Parmales</taxon>
        <taxon>Triparmaceae</taxon>
        <taxon>Triparma</taxon>
    </lineage>
</organism>
<feature type="region of interest" description="Disordered" evidence="8">
    <location>
        <begin position="291"/>
        <end position="370"/>
    </location>
</feature>
<dbReference type="PANTHER" id="PTHR10927">
    <property type="entry name" value="RIBOSOME MATURATION PROTEIN SBDS"/>
    <property type="match status" value="1"/>
</dbReference>
<reference evidence="12" key="1">
    <citation type="journal article" date="2023" name="Commun. Biol.">
        <title>Genome analysis of Parmales, the sister group of diatoms, reveals the evolutionary specialization of diatoms from phago-mixotrophs to photoautotrophs.</title>
        <authorList>
            <person name="Ban H."/>
            <person name="Sato S."/>
            <person name="Yoshikawa S."/>
            <person name="Yamada K."/>
            <person name="Nakamura Y."/>
            <person name="Ichinomiya M."/>
            <person name="Sato N."/>
            <person name="Blanc-Mathieu R."/>
            <person name="Endo H."/>
            <person name="Kuwata A."/>
            <person name="Ogata H."/>
        </authorList>
    </citation>
    <scope>NUCLEOTIDE SEQUENCE [LARGE SCALE GENOMIC DNA]</scope>
</reference>
<comment type="subcellular location">
    <subcellularLocation>
        <location evidence="2">Cytoplasm</location>
    </subcellularLocation>
    <subcellularLocation>
        <location evidence="1">Nucleus</location>
    </subcellularLocation>
</comment>
<comment type="similarity">
    <text evidence="3">Belongs to the SDO1/SBDS family.</text>
</comment>
<dbReference type="GO" id="GO:0042256">
    <property type="term" value="P:cytosolic ribosome assembly"/>
    <property type="evidence" value="ECO:0007669"/>
    <property type="project" value="InterPro"/>
</dbReference>
<dbReference type="SUPFAM" id="SSF109728">
    <property type="entry name" value="Hypothetical protein AF0491, middle domain"/>
    <property type="match status" value="1"/>
</dbReference>
<evidence type="ECO:0000256" key="2">
    <source>
        <dbReference type="ARBA" id="ARBA00004496"/>
    </source>
</evidence>
<dbReference type="InterPro" id="IPR037188">
    <property type="entry name" value="Sdo1/SBDS_central_sf"/>
</dbReference>
<dbReference type="InterPro" id="IPR036786">
    <property type="entry name" value="Ribosome_mat_SBDS_N_sf"/>
</dbReference>
<dbReference type="PANTHER" id="PTHR10927:SF1">
    <property type="entry name" value="RIBOSOME MATURATION PROTEIN SBDS"/>
    <property type="match status" value="1"/>
</dbReference>
<dbReference type="EMBL" id="BLQM01000167">
    <property type="protein sequence ID" value="GMH71571.1"/>
    <property type="molecule type" value="Genomic_DNA"/>
</dbReference>
<dbReference type="GO" id="GO:0005634">
    <property type="term" value="C:nucleus"/>
    <property type="evidence" value="ECO:0007669"/>
    <property type="project" value="UniProtKB-SubCell"/>
</dbReference>
<feature type="domain" description="Ribosome maturation protein SDO1/SBDS N-terminal" evidence="9">
    <location>
        <begin position="17"/>
        <end position="103"/>
    </location>
</feature>
<evidence type="ECO:0000256" key="1">
    <source>
        <dbReference type="ARBA" id="ARBA00004123"/>
    </source>
</evidence>
<dbReference type="Pfam" id="PF01172">
    <property type="entry name" value="SBDS_N"/>
    <property type="match status" value="1"/>
</dbReference>
<evidence type="ECO:0000256" key="4">
    <source>
        <dbReference type="ARBA" id="ARBA00022490"/>
    </source>
</evidence>
<dbReference type="GO" id="GO:0005737">
    <property type="term" value="C:cytoplasm"/>
    <property type="evidence" value="ECO:0007669"/>
    <property type="project" value="UniProtKB-SubCell"/>
</dbReference>
<dbReference type="Pfam" id="PF09377">
    <property type="entry name" value="SBDS_domain_II"/>
    <property type="match status" value="1"/>
</dbReference>
<gene>
    <name evidence="11" type="ORF">TL16_g05688</name>
</gene>